<dbReference type="InterPro" id="IPR016024">
    <property type="entry name" value="ARM-type_fold"/>
</dbReference>
<dbReference type="PANTHER" id="PTHR22895">
    <property type="entry name" value="ARMADILLO REPEAT-CONTAINING PROTEIN 6"/>
    <property type="match status" value="1"/>
</dbReference>
<dbReference type="InterPro" id="IPR046450">
    <property type="entry name" value="PA_dom_sf"/>
</dbReference>
<dbReference type="Gene3D" id="3.50.30.30">
    <property type="match status" value="1"/>
</dbReference>
<sequence length="551" mass="60801">MKGGRMHGEGLYVFQDRRQFRGKFEGGNPVSGRMRDEAGALLGLTFDGAQPIWEEPTPVQRDELPARVLPEFRLDTCASILLSHAQEQLPPPPQLTPHHYRHMRDVSARVVWARPSYADVPLWNAAEVRGKIVAVLRGPKPPARAVPYNIKVLHAQQAGAAGVVLVDPEITTEPLIARVHDEPAVKIVIPVCATVNTPNKPRGSSLLVNDAMVSMVFAPLGLKWIPPGMKIGFIKIPPQQIGDLSLSKSKEQELMKQFFEARKQERKQEVSMLQEQKNKAASQPDAWDLGKEWFSGHLLDSLNPRKEDPGLDTAQAVREGLKRKTRAILEKYASAEQAQKLQQTAEVGAAFFSDLLRGARASMTGESAQTFMLPSYFLAWSPEQKLQVVMDEIRSSSSLRAEKLRAAAECLQGVGMKSKFVQAGGVELVLQGMQGNMEDEEVQVEGCRVLTEMAIEEGMREELGRRGVIACAIDVMRRHGRNEGLQQDLCSLLALLACGSDDNVRRIQEEGALDVILDGMRGEEDGEAASMDPAWEELLPRLPSAVLTFSS</sequence>
<keyword evidence="6" id="KW-1185">Reference proteome</keyword>
<dbReference type="EnsemblProtists" id="EKX30781">
    <property type="protein sequence ID" value="EKX30781"/>
    <property type="gene ID" value="GUITHDRAFT_149676"/>
</dbReference>
<dbReference type="AlphaFoldDB" id="L1I3L0"/>
<dbReference type="SUPFAM" id="SSF48371">
    <property type="entry name" value="ARM repeat"/>
    <property type="match status" value="1"/>
</dbReference>
<dbReference type="RefSeq" id="XP_005817761.1">
    <property type="nucleotide sequence ID" value="XM_005817704.1"/>
</dbReference>
<reference evidence="4 6" key="1">
    <citation type="journal article" date="2012" name="Nature">
        <title>Algal genomes reveal evolutionary mosaicism and the fate of nucleomorphs.</title>
        <authorList>
            <consortium name="DOE Joint Genome Institute"/>
            <person name="Curtis B.A."/>
            <person name="Tanifuji G."/>
            <person name="Burki F."/>
            <person name="Gruber A."/>
            <person name="Irimia M."/>
            <person name="Maruyama S."/>
            <person name="Arias M.C."/>
            <person name="Ball S.G."/>
            <person name="Gile G.H."/>
            <person name="Hirakawa Y."/>
            <person name="Hopkins J.F."/>
            <person name="Kuo A."/>
            <person name="Rensing S.A."/>
            <person name="Schmutz J."/>
            <person name="Symeonidi A."/>
            <person name="Elias M."/>
            <person name="Eveleigh R.J."/>
            <person name="Herman E.K."/>
            <person name="Klute M.J."/>
            <person name="Nakayama T."/>
            <person name="Obornik M."/>
            <person name="Reyes-Prieto A."/>
            <person name="Armbrust E.V."/>
            <person name="Aves S.J."/>
            <person name="Beiko R.G."/>
            <person name="Coutinho P."/>
            <person name="Dacks J.B."/>
            <person name="Durnford D.G."/>
            <person name="Fast N.M."/>
            <person name="Green B.R."/>
            <person name="Grisdale C.J."/>
            <person name="Hempel F."/>
            <person name="Henrissat B."/>
            <person name="Hoppner M.P."/>
            <person name="Ishida K."/>
            <person name="Kim E."/>
            <person name="Koreny L."/>
            <person name="Kroth P.G."/>
            <person name="Liu Y."/>
            <person name="Malik S.B."/>
            <person name="Maier U.G."/>
            <person name="McRose D."/>
            <person name="Mock T."/>
            <person name="Neilson J.A."/>
            <person name="Onodera N.T."/>
            <person name="Poole A.M."/>
            <person name="Pritham E.J."/>
            <person name="Richards T.A."/>
            <person name="Rocap G."/>
            <person name="Roy S.W."/>
            <person name="Sarai C."/>
            <person name="Schaack S."/>
            <person name="Shirato S."/>
            <person name="Slamovits C.H."/>
            <person name="Spencer D.F."/>
            <person name="Suzuki S."/>
            <person name="Worden A.Z."/>
            <person name="Zauner S."/>
            <person name="Barry K."/>
            <person name="Bell C."/>
            <person name="Bharti A.K."/>
            <person name="Crow J.A."/>
            <person name="Grimwood J."/>
            <person name="Kramer R."/>
            <person name="Lindquist E."/>
            <person name="Lucas S."/>
            <person name="Salamov A."/>
            <person name="McFadden G.I."/>
            <person name="Lane C.E."/>
            <person name="Keeling P.J."/>
            <person name="Gray M.W."/>
            <person name="Grigoriev I.V."/>
            <person name="Archibald J.M."/>
        </authorList>
    </citation>
    <scope>NUCLEOTIDE SEQUENCE</scope>
    <source>
        <strain evidence="4 6">CCMP2712</strain>
    </source>
</reference>
<evidence type="ECO:0000256" key="2">
    <source>
        <dbReference type="SAM" id="Coils"/>
    </source>
</evidence>
<dbReference type="InterPro" id="IPR003137">
    <property type="entry name" value="PA_domain"/>
</dbReference>
<dbReference type="HOGENOM" id="CLU_494744_0_0_1"/>
<evidence type="ECO:0000313" key="5">
    <source>
        <dbReference type="EnsemblProtists" id="EKX30781"/>
    </source>
</evidence>
<reference evidence="5" key="3">
    <citation type="submission" date="2015-06" db="UniProtKB">
        <authorList>
            <consortium name="EnsemblProtists"/>
        </authorList>
    </citation>
    <scope>IDENTIFICATION</scope>
</reference>
<dbReference type="SUPFAM" id="SSF52025">
    <property type="entry name" value="PA domain"/>
    <property type="match status" value="1"/>
</dbReference>
<dbReference type="InterPro" id="IPR011989">
    <property type="entry name" value="ARM-like"/>
</dbReference>
<dbReference type="PaxDb" id="55529-EKX30781"/>
<keyword evidence="1" id="KW-0677">Repeat</keyword>
<evidence type="ECO:0000313" key="4">
    <source>
        <dbReference type="EMBL" id="EKX30781.1"/>
    </source>
</evidence>
<proteinExistence type="predicted"/>
<evidence type="ECO:0000259" key="3">
    <source>
        <dbReference type="Pfam" id="PF02225"/>
    </source>
</evidence>
<keyword evidence="2" id="KW-0175">Coiled coil</keyword>
<gene>
    <name evidence="4" type="ORF">GUITHDRAFT_149676</name>
</gene>
<feature type="coiled-coil region" evidence="2">
    <location>
        <begin position="256"/>
        <end position="283"/>
    </location>
</feature>
<accession>L1I3L0</accession>
<dbReference type="PANTHER" id="PTHR22895:SF0">
    <property type="entry name" value="ARMADILLO REPEAT-CONTAINING PROTEIN 6"/>
    <property type="match status" value="1"/>
</dbReference>
<dbReference type="EMBL" id="JH993559">
    <property type="protein sequence ID" value="EKX30781.1"/>
    <property type="molecule type" value="Genomic_DNA"/>
</dbReference>
<dbReference type="KEGG" id="gtt:GUITHDRAFT_149676"/>
<feature type="domain" description="PA" evidence="3">
    <location>
        <begin position="119"/>
        <end position="191"/>
    </location>
</feature>
<name>L1I3L0_GUITC</name>
<protein>
    <recommendedName>
        <fullName evidence="3">PA domain-containing protein</fullName>
    </recommendedName>
</protein>
<evidence type="ECO:0000313" key="6">
    <source>
        <dbReference type="Proteomes" id="UP000011087"/>
    </source>
</evidence>
<dbReference type="Pfam" id="PF02225">
    <property type="entry name" value="PA"/>
    <property type="match status" value="1"/>
</dbReference>
<dbReference type="Proteomes" id="UP000011087">
    <property type="component" value="Unassembled WGS sequence"/>
</dbReference>
<evidence type="ECO:0000256" key="1">
    <source>
        <dbReference type="ARBA" id="ARBA00022737"/>
    </source>
</evidence>
<dbReference type="Gene3D" id="1.25.10.10">
    <property type="entry name" value="Leucine-rich Repeat Variant"/>
    <property type="match status" value="1"/>
</dbReference>
<reference evidence="6" key="2">
    <citation type="submission" date="2012-11" db="EMBL/GenBank/DDBJ databases">
        <authorList>
            <person name="Kuo A."/>
            <person name="Curtis B.A."/>
            <person name="Tanifuji G."/>
            <person name="Burki F."/>
            <person name="Gruber A."/>
            <person name="Irimia M."/>
            <person name="Maruyama S."/>
            <person name="Arias M.C."/>
            <person name="Ball S.G."/>
            <person name="Gile G.H."/>
            <person name="Hirakawa Y."/>
            <person name="Hopkins J.F."/>
            <person name="Rensing S.A."/>
            <person name="Schmutz J."/>
            <person name="Symeonidi A."/>
            <person name="Elias M."/>
            <person name="Eveleigh R.J."/>
            <person name="Herman E.K."/>
            <person name="Klute M.J."/>
            <person name="Nakayama T."/>
            <person name="Obornik M."/>
            <person name="Reyes-Prieto A."/>
            <person name="Armbrust E.V."/>
            <person name="Aves S.J."/>
            <person name="Beiko R.G."/>
            <person name="Coutinho P."/>
            <person name="Dacks J.B."/>
            <person name="Durnford D.G."/>
            <person name="Fast N.M."/>
            <person name="Green B.R."/>
            <person name="Grisdale C."/>
            <person name="Hempe F."/>
            <person name="Henrissat B."/>
            <person name="Hoppner M.P."/>
            <person name="Ishida K.-I."/>
            <person name="Kim E."/>
            <person name="Koreny L."/>
            <person name="Kroth P.G."/>
            <person name="Liu Y."/>
            <person name="Malik S.-B."/>
            <person name="Maier U.G."/>
            <person name="McRose D."/>
            <person name="Mock T."/>
            <person name="Neilson J.A."/>
            <person name="Onodera N.T."/>
            <person name="Poole A.M."/>
            <person name="Pritham E.J."/>
            <person name="Richards T.A."/>
            <person name="Rocap G."/>
            <person name="Roy S.W."/>
            <person name="Sarai C."/>
            <person name="Schaack S."/>
            <person name="Shirato S."/>
            <person name="Slamovits C.H."/>
            <person name="Spencer D.F."/>
            <person name="Suzuki S."/>
            <person name="Worden A.Z."/>
            <person name="Zauner S."/>
            <person name="Barry K."/>
            <person name="Bell C."/>
            <person name="Bharti A.K."/>
            <person name="Crow J.A."/>
            <person name="Grimwood J."/>
            <person name="Kramer R."/>
            <person name="Lindquist E."/>
            <person name="Lucas S."/>
            <person name="Salamov A."/>
            <person name="McFadden G.I."/>
            <person name="Lane C.E."/>
            <person name="Keeling P.J."/>
            <person name="Gray M.W."/>
            <person name="Grigoriev I.V."/>
            <person name="Archibald J.M."/>
        </authorList>
    </citation>
    <scope>NUCLEOTIDE SEQUENCE</scope>
    <source>
        <strain evidence="6">CCMP2712</strain>
    </source>
</reference>
<organism evidence="4">
    <name type="scientific">Guillardia theta (strain CCMP2712)</name>
    <name type="common">Cryptophyte</name>
    <dbReference type="NCBI Taxonomy" id="905079"/>
    <lineage>
        <taxon>Eukaryota</taxon>
        <taxon>Cryptophyceae</taxon>
        <taxon>Pyrenomonadales</taxon>
        <taxon>Geminigeraceae</taxon>
        <taxon>Guillardia</taxon>
    </lineage>
</organism>
<dbReference type="CDD" id="cd00538">
    <property type="entry name" value="PA"/>
    <property type="match status" value="1"/>
</dbReference>
<dbReference type="GeneID" id="17287501"/>